<comment type="caution">
    <text evidence="2">The sequence shown here is derived from an EMBL/GenBank/DDBJ whole genome shotgun (WGS) entry which is preliminary data.</text>
</comment>
<feature type="domain" description="DUF4314" evidence="1">
    <location>
        <begin position="6"/>
        <end position="73"/>
    </location>
</feature>
<dbReference type="Pfam" id="PF14192">
    <property type="entry name" value="DUF4314"/>
    <property type="match status" value="1"/>
</dbReference>
<feature type="non-terminal residue" evidence="2">
    <location>
        <position position="281"/>
    </location>
</feature>
<dbReference type="Proteomes" id="UP000462501">
    <property type="component" value="Unassembled WGS sequence"/>
</dbReference>
<organism evidence="2 3">
    <name type="scientific">Anaerotruncus colihominis</name>
    <dbReference type="NCBI Taxonomy" id="169435"/>
    <lineage>
        <taxon>Bacteria</taxon>
        <taxon>Bacillati</taxon>
        <taxon>Bacillota</taxon>
        <taxon>Clostridia</taxon>
        <taxon>Eubacteriales</taxon>
        <taxon>Oscillospiraceae</taxon>
        <taxon>Anaerotruncus</taxon>
    </lineage>
</organism>
<dbReference type="AlphaFoldDB" id="A0A845SST8"/>
<protein>
    <submittedName>
        <fullName evidence="2">DUF4314 domain-containing protein</fullName>
    </submittedName>
</protein>
<dbReference type="InterPro" id="IPR025463">
    <property type="entry name" value="DUF4314"/>
</dbReference>
<evidence type="ECO:0000313" key="2">
    <source>
        <dbReference type="EMBL" id="NDO37643.1"/>
    </source>
</evidence>
<reference evidence="2 3" key="1">
    <citation type="submission" date="2019-06" db="EMBL/GenBank/DDBJ databases">
        <title>Draft genome sequences of 15 bacterial species constituting the stable defined intestinal microbiota of the GM15 gnotobiotic mouse model.</title>
        <authorList>
            <person name="Elie C."/>
            <person name="Mathieu A."/>
            <person name="Saliou A."/>
            <person name="Darnaud M."/>
            <person name="Leulier F."/>
            <person name="Tamellini A."/>
        </authorList>
    </citation>
    <scope>NUCLEOTIDE SEQUENCE [LARGE SCALE GENOMIC DNA]</scope>
    <source>
        <strain evidence="2 3">JM4-15</strain>
    </source>
</reference>
<proteinExistence type="predicted"/>
<dbReference type="EMBL" id="VIQT01000001">
    <property type="protein sequence ID" value="NDO37643.1"/>
    <property type="molecule type" value="Genomic_DNA"/>
</dbReference>
<evidence type="ECO:0000313" key="3">
    <source>
        <dbReference type="Proteomes" id="UP000462501"/>
    </source>
</evidence>
<sequence length="281" mass="32563">MKYISKEWLEFLRQQYPIGSRIRLRERGATDPQPIKPGSMGTLQRIDSIGTFHVKWDDGRSVELAVGQDSFTVQPPEPTMLKLYMPLTISLYEKNEWGDWENDCEIMDDRSAHAYLRAYEDKIIEALIEARTPEEKQRGIMHWYNANDSVNEKVRSVVFTAERRDNRLWGVAECQVVGTLTPEEMETLTGYIGGQASDGWGEVFEQREIRVDDGKLYVHLWNSDNWSIMTEKDRFDPAFSHRLPDLCWSVKETDGSLIYIKKGEDGSFPSEWDVGNAEKNR</sequence>
<accession>A0A845SST8</accession>
<evidence type="ECO:0000259" key="1">
    <source>
        <dbReference type="Pfam" id="PF14192"/>
    </source>
</evidence>
<dbReference type="RefSeq" id="WP_162220151.1">
    <property type="nucleotide sequence ID" value="NZ_VIQT01000001.1"/>
</dbReference>
<name>A0A845SST8_9FIRM</name>
<gene>
    <name evidence="2" type="ORF">FMM72_00005</name>
</gene>